<organism evidence="2 3">
    <name type="scientific">Maledivibacter halophilus</name>
    <dbReference type="NCBI Taxonomy" id="36842"/>
    <lineage>
        <taxon>Bacteria</taxon>
        <taxon>Bacillati</taxon>
        <taxon>Bacillota</taxon>
        <taxon>Clostridia</taxon>
        <taxon>Peptostreptococcales</taxon>
        <taxon>Caminicellaceae</taxon>
        <taxon>Maledivibacter</taxon>
    </lineage>
</organism>
<dbReference type="OrthoDB" id="9803736at2"/>
<dbReference type="Pfam" id="PF04471">
    <property type="entry name" value="Mrr_cat"/>
    <property type="match status" value="1"/>
</dbReference>
<keyword evidence="2" id="KW-0540">Nuclease</keyword>
<dbReference type="GO" id="GO:0009307">
    <property type="term" value="P:DNA restriction-modification system"/>
    <property type="evidence" value="ECO:0007669"/>
    <property type="project" value="InterPro"/>
</dbReference>
<dbReference type="EMBL" id="FUZT01000008">
    <property type="protein sequence ID" value="SKC79928.1"/>
    <property type="molecule type" value="Genomic_DNA"/>
</dbReference>
<dbReference type="InterPro" id="IPR052906">
    <property type="entry name" value="Type_IV_Methyl-Rstrct_Enzyme"/>
</dbReference>
<dbReference type="InterPro" id="IPR007560">
    <property type="entry name" value="Restrct_endonuc_IV_Mrr"/>
</dbReference>
<keyword evidence="3" id="KW-1185">Reference proteome</keyword>
<proteinExistence type="predicted"/>
<feature type="domain" description="Restriction endonuclease type IV Mrr" evidence="1">
    <location>
        <begin position="420"/>
        <end position="535"/>
    </location>
</feature>
<name>A0A1T5LWH6_9FIRM</name>
<keyword evidence="2" id="KW-0255">Endonuclease</keyword>
<dbReference type="PANTHER" id="PTHR30015">
    <property type="entry name" value="MRR RESTRICTION SYSTEM PROTEIN"/>
    <property type="match status" value="1"/>
</dbReference>
<dbReference type="InterPro" id="IPR011335">
    <property type="entry name" value="Restrct_endonuc-II-like"/>
</dbReference>
<dbReference type="AlphaFoldDB" id="A0A1T5LWH6"/>
<dbReference type="SUPFAM" id="SSF52980">
    <property type="entry name" value="Restriction endonuclease-like"/>
    <property type="match status" value="1"/>
</dbReference>
<dbReference type="Proteomes" id="UP000190285">
    <property type="component" value="Unassembled WGS sequence"/>
</dbReference>
<sequence length="557" mass="65557">MKDIDENIKVLDNNVEYYKNGNVKAYESTIHHVGLEKTIKVRNRDHQIYSDKFDEAIELLYKEWEVVSTNNNIELFIESSSKYHLLSNNIKKFDYTKYLRVVDLSKVKIPNIYKEKELLAIPEKPSKNNPTYMFQLKWYHKLFYPFLYFFIKDSKLKYETDMKNYDDTIIKNQQITKTNATIKDTYKRKMIKSLIIILKIKLKVEIYNEELNNLVNGYKRSDKDSIIAYFSKFLPNRMSYNNLYKEITFEIDYNSEDSTLIVNFKFPKENQFPKFRKYKFIKTHKSIKEIEFKKAERENLIKEAYYSLYIAIVNDIVQVDTEKIISYIVLNGIYSGVDSRTGKEFQACIMTSKFQTEEFRNINLDNIEPKDTFKYFSGKGVPDINNISPVEPIRFIDKGKFKLIETDEILSNLSIDTNLAAMDWRDFETLIKDLFELEFREQDIEIRNTQHSNDGGIDVVAFNNNPYTGGVILLQAKRYTNTVQPEPVRALKGSMDQHNAIRGILVTTSSFGASSIEYARQHNITLINGDKLVEMFKNHNYNFHIDLEQAKKSNSVK</sequence>
<dbReference type="GO" id="GO:0015666">
    <property type="term" value="F:restriction endodeoxyribonuclease activity"/>
    <property type="evidence" value="ECO:0007669"/>
    <property type="project" value="TreeGrafter"/>
</dbReference>
<dbReference type="STRING" id="36842.SAMN02194393_03391"/>
<dbReference type="Gene3D" id="3.40.1350.10">
    <property type="match status" value="1"/>
</dbReference>
<dbReference type="GO" id="GO:0003677">
    <property type="term" value="F:DNA binding"/>
    <property type="evidence" value="ECO:0007669"/>
    <property type="project" value="InterPro"/>
</dbReference>
<keyword evidence="2" id="KW-0378">Hydrolase</keyword>
<dbReference type="RefSeq" id="WP_079493214.1">
    <property type="nucleotide sequence ID" value="NZ_FUZT01000008.1"/>
</dbReference>
<reference evidence="3" key="1">
    <citation type="submission" date="2017-02" db="EMBL/GenBank/DDBJ databases">
        <authorList>
            <person name="Varghese N."/>
            <person name="Submissions S."/>
        </authorList>
    </citation>
    <scope>NUCLEOTIDE SEQUENCE [LARGE SCALE GENOMIC DNA]</scope>
    <source>
        <strain evidence="3">M1</strain>
    </source>
</reference>
<dbReference type="InterPro" id="IPR011856">
    <property type="entry name" value="tRNA_endonuc-like_dom_sf"/>
</dbReference>
<dbReference type="PANTHER" id="PTHR30015:SF7">
    <property type="entry name" value="TYPE IV METHYL-DIRECTED RESTRICTION ENZYME ECOKMRR"/>
    <property type="match status" value="1"/>
</dbReference>
<protein>
    <submittedName>
        <fullName evidence="2">Restriction endonuclease</fullName>
    </submittedName>
</protein>
<evidence type="ECO:0000313" key="2">
    <source>
        <dbReference type="EMBL" id="SKC79928.1"/>
    </source>
</evidence>
<evidence type="ECO:0000313" key="3">
    <source>
        <dbReference type="Proteomes" id="UP000190285"/>
    </source>
</evidence>
<gene>
    <name evidence="2" type="ORF">SAMN02194393_03391</name>
</gene>
<accession>A0A1T5LWH6</accession>
<evidence type="ECO:0000259" key="1">
    <source>
        <dbReference type="Pfam" id="PF04471"/>
    </source>
</evidence>